<dbReference type="Pfam" id="PF00412">
    <property type="entry name" value="LIM"/>
    <property type="match status" value="3"/>
</dbReference>
<protein>
    <recommendedName>
        <fullName evidence="13">Lrg1p</fullName>
    </recommendedName>
</protein>
<dbReference type="SMART" id="SM00132">
    <property type="entry name" value="LIM"/>
    <property type="match status" value="3"/>
</dbReference>
<dbReference type="EMBL" id="AJIX01000042">
    <property type="protein sequence ID" value="KGR04299.1"/>
    <property type="molecule type" value="Genomic_DNA"/>
</dbReference>
<dbReference type="SMART" id="SM00324">
    <property type="entry name" value="RhoGAP"/>
    <property type="match status" value="1"/>
</dbReference>
<name>A0AB34PMV9_CANAX</name>
<dbReference type="PANTHER" id="PTHR24215">
    <property type="entry name" value="RHO-GTPASE-ACTIVATING PROTEIN LRG1"/>
    <property type="match status" value="1"/>
</dbReference>
<dbReference type="Gene3D" id="1.10.555.10">
    <property type="entry name" value="Rho GTPase activation protein"/>
    <property type="match status" value="1"/>
</dbReference>
<evidence type="ECO:0000259" key="10">
    <source>
        <dbReference type="PROSITE" id="PS50238"/>
    </source>
</evidence>
<reference evidence="11 12" key="1">
    <citation type="submission" date="2013-12" db="EMBL/GenBank/DDBJ databases">
        <title>The Genome Sequence of Candida albicans P78048.</title>
        <authorList>
            <consortium name="The Broad Institute Genome Sequencing Platform"/>
            <consortium name="The Broad Institute Genome Sequencing Center for Infectious Disease"/>
            <person name="Cuomo C."/>
            <person name="Bennett R."/>
            <person name="Hirakawa M."/>
            <person name="Noverr M."/>
            <person name="Mitchell A."/>
            <person name="Young S.K."/>
            <person name="Zeng Q."/>
            <person name="Gargeya S."/>
            <person name="Fitzgerald M."/>
            <person name="Abouelleil A."/>
            <person name="Alvarado L."/>
            <person name="Berlin A.M."/>
            <person name="Chapman S.B."/>
            <person name="Dewar J."/>
            <person name="Goldberg J."/>
            <person name="Griggs A."/>
            <person name="Gujja S."/>
            <person name="Hansen M."/>
            <person name="Howarth C."/>
            <person name="Imamovic A."/>
            <person name="Larimer J."/>
            <person name="McCowan C."/>
            <person name="Murphy C."/>
            <person name="Pearson M."/>
            <person name="Priest M."/>
            <person name="Roberts A."/>
            <person name="Saif S."/>
            <person name="Shea T."/>
            <person name="Sykes S."/>
            <person name="Wortman J."/>
            <person name="Nusbaum C."/>
            <person name="Birren B."/>
        </authorList>
    </citation>
    <scope>NUCLEOTIDE SEQUENCE [LARGE SCALE GENOMIC DNA]</scope>
    <source>
        <strain evidence="11 12">P78048</strain>
    </source>
</reference>
<feature type="compositionally biased region" description="Basic and acidic residues" evidence="8">
    <location>
        <begin position="909"/>
        <end position="920"/>
    </location>
</feature>
<organism evidence="11 12">
    <name type="scientific">Candida albicans P78048</name>
    <dbReference type="NCBI Taxonomy" id="1094989"/>
    <lineage>
        <taxon>Eukaryota</taxon>
        <taxon>Fungi</taxon>
        <taxon>Dikarya</taxon>
        <taxon>Ascomycota</taxon>
        <taxon>Saccharomycotina</taxon>
        <taxon>Pichiomycetes</taxon>
        <taxon>Debaryomycetaceae</taxon>
        <taxon>Candida/Lodderomyces clade</taxon>
        <taxon>Candida</taxon>
    </lineage>
</organism>
<dbReference type="GO" id="GO:0005634">
    <property type="term" value="C:nucleus"/>
    <property type="evidence" value="ECO:0007669"/>
    <property type="project" value="UniProtKB-SubCell"/>
</dbReference>
<feature type="compositionally biased region" description="Polar residues" evidence="8">
    <location>
        <begin position="279"/>
        <end position="292"/>
    </location>
</feature>
<evidence type="ECO:0000256" key="3">
    <source>
        <dbReference type="ARBA" id="ARBA00022737"/>
    </source>
</evidence>
<evidence type="ECO:0000259" key="9">
    <source>
        <dbReference type="PROSITE" id="PS50023"/>
    </source>
</evidence>
<feature type="region of interest" description="Disordered" evidence="8">
    <location>
        <begin position="906"/>
        <end position="1012"/>
    </location>
</feature>
<feature type="domain" description="Rho-GAP" evidence="10">
    <location>
        <begin position="1163"/>
        <end position="1385"/>
    </location>
</feature>
<dbReference type="SUPFAM" id="SSF57716">
    <property type="entry name" value="Glucocorticoid receptor-like (DNA-binding domain)"/>
    <property type="match status" value="3"/>
</dbReference>
<feature type="compositionally biased region" description="Polar residues" evidence="8">
    <location>
        <begin position="929"/>
        <end position="945"/>
    </location>
</feature>
<keyword evidence="2 7" id="KW-0479">Metal-binding</keyword>
<dbReference type="Pfam" id="PF00620">
    <property type="entry name" value="RhoGAP"/>
    <property type="match status" value="1"/>
</dbReference>
<evidence type="ECO:0000256" key="8">
    <source>
        <dbReference type="SAM" id="MobiDB-lite"/>
    </source>
</evidence>
<dbReference type="Proteomes" id="UP000030161">
    <property type="component" value="Unassembled WGS sequence"/>
</dbReference>
<keyword evidence="4 7" id="KW-0862">Zinc</keyword>
<feature type="compositionally biased region" description="Low complexity" evidence="8">
    <location>
        <begin position="236"/>
        <end position="258"/>
    </location>
</feature>
<dbReference type="InterPro" id="IPR000198">
    <property type="entry name" value="RhoGAP_dom"/>
</dbReference>
<proteinExistence type="predicted"/>
<evidence type="ECO:0000256" key="2">
    <source>
        <dbReference type="ARBA" id="ARBA00022723"/>
    </source>
</evidence>
<evidence type="ECO:0000256" key="4">
    <source>
        <dbReference type="ARBA" id="ARBA00022833"/>
    </source>
</evidence>
<gene>
    <name evidence="11" type="ORF">MG3_05424</name>
</gene>
<dbReference type="GO" id="GO:0030695">
    <property type="term" value="F:GTPase regulator activity"/>
    <property type="evidence" value="ECO:0007669"/>
    <property type="project" value="UniProtKB-ARBA"/>
</dbReference>
<comment type="caution">
    <text evidence="11">The sequence shown here is derived from an EMBL/GenBank/DDBJ whole genome shotgun (WGS) entry which is preliminary data.</text>
</comment>
<feature type="domain" description="LIM zinc-binding" evidence="9">
    <location>
        <begin position="336"/>
        <end position="401"/>
    </location>
</feature>
<evidence type="ECO:0008006" key="13">
    <source>
        <dbReference type="Google" id="ProtNLM"/>
    </source>
</evidence>
<dbReference type="GO" id="GO:0030036">
    <property type="term" value="P:actin cytoskeleton organization"/>
    <property type="evidence" value="ECO:0007669"/>
    <property type="project" value="TreeGrafter"/>
</dbReference>
<dbReference type="CDD" id="cd09391">
    <property type="entry name" value="LIM1_Lrg1p_like"/>
    <property type="match status" value="1"/>
</dbReference>
<evidence type="ECO:0000313" key="12">
    <source>
        <dbReference type="Proteomes" id="UP000030161"/>
    </source>
</evidence>
<dbReference type="FunFam" id="1.10.555.10:FF:000063">
    <property type="entry name" value="Lrg1p"/>
    <property type="match status" value="1"/>
</dbReference>
<dbReference type="SUPFAM" id="SSF48350">
    <property type="entry name" value="GTPase activation domain, GAP"/>
    <property type="match status" value="1"/>
</dbReference>
<keyword evidence="5 7" id="KW-0440">LIM domain</keyword>
<keyword evidence="6" id="KW-0539">Nucleus</keyword>
<evidence type="ECO:0000313" key="11">
    <source>
        <dbReference type="EMBL" id="KGR04299.1"/>
    </source>
</evidence>
<dbReference type="GO" id="GO:0046872">
    <property type="term" value="F:metal ion binding"/>
    <property type="evidence" value="ECO:0007669"/>
    <property type="project" value="UniProtKB-KW"/>
</dbReference>
<evidence type="ECO:0000256" key="6">
    <source>
        <dbReference type="ARBA" id="ARBA00023242"/>
    </source>
</evidence>
<keyword evidence="3" id="KW-0677">Repeat</keyword>
<dbReference type="InterPro" id="IPR001781">
    <property type="entry name" value="Znf_LIM"/>
</dbReference>
<feature type="domain" description="LIM zinc-binding" evidence="9">
    <location>
        <begin position="753"/>
        <end position="817"/>
    </location>
</feature>
<dbReference type="CDD" id="cd09392">
    <property type="entry name" value="LIM2_Lrg1p_like"/>
    <property type="match status" value="1"/>
</dbReference>
<feature type="region of interest" description="Disordered" evidence="8">
    <location>
        <begin position="1"/>
        <end position="332"/>
    </location>
</feature>
<feature type="compositionally biased region" description="Polar residues" evidence="8">
    <location>
        <begin position="102"/>
        <end position="117"/>
    </location>
</feature>
<feature type="region of interest" description="Disordered" evidence="8">
    <location>
        <begin position="1341"/>
        <end position="1361"/>
    </location>
</feature>
<feature type="compositionally biased region" description="Low complexity" evidence="8">
    <location>
        <begin position="218"/>
        <end position="227"/>
    </location>
</feature>
<dbReference type="GO" id="GO:0005737">
    <property type="term" value="C:cytoplasm"/>
    <property type="evidence" value="ECO:0007669"/>
    <property type="project" value="TreeGrafter"/>
</dbReference>
<dbReference type="PROSITE" id="PS50238">
    <property type="entry name" value="RHOGAP"/>
    <property type="match status" value="1"/>
</dbReference>
<evidence type="ECO:0000256" key="1">
    <source>
        <dbReference type="ARBA" id="ARBA00004123"/>
    </source>
</evidence>
<accession>A0AB34PMV9</accession>
<evidence type="ECO:0000256" key="5">
    <source>
        <dbReference type="ARBA" id="ARBA00023038"/>
    </source>
</evidence>
<feature type="compositionally biased region" description="Polar residues" evidence="8">
    <location>
        <begin position="955"/>
        <end position="977"/>
    </location>
</feature>
<dbReference type="FunFam" id="2.10.110.10:FF:000009">
    <property type="entry name" value="Paxillin isoform 1"/>
    <property type="match status" value="1"/>
</dbReference>
<feature type="compositionally biased region" description="Low complexity" evidence="8">
    <location>
        <begin position="303"/>
        <end position="323"/>
    </location>
</feature>
<comment type="subcellular location">
    <subcellularLocation>
        <location evidence="1">Nucleus</location>
    </subcellularLocation>
</comment>
<dbReference type="PROSITE" id="PS00478">
    <property type="entry name" value="LIM_DOMAIN_1"/>
    <property type="match status" value="2"/>
</dbReference>
<feature type="compositionally biased region" description="Polar residues" evidence="8">
    <location>
        <begin position="191"/>
        <end position="207"/>
    </location>
</feature>
<dbReference type="Gene3D" id="2.10.110.10">
    <property type="entry name" value="Cysteine Rich Protein"/>
    <property type="match status" value="4"/>
</dbReference>
<dbReference type="GO" id="GO:0007165">
    <property type="term" value="P:signal transduction"/>
    <property type="evidence" value="ECO:0007669"/>
    <property type="project" value="InterPro"/>
</dbReference>
<dbReference type="PROSITE" id="PS50023">
    <property type="entry name" value="LIM_DOMAIN_2"/>
    <property type="match status" value="3"/>
</dbReference>
<sequence length="1470" mass="165219">MKHSFDTPQRGNSIHHSFGNPNASNTTRSTINIVESPDNRGSIIATTEPSSPPPPQQPLKDSGSSPRRKFNPFGHSRSHSHTSNNGKRLFYPVHHDGRYHNMNDQYPPISTVSQSMHPSSPVPSSPTPTPAPAPTTTSSSKPKREQSLRYYIPRDTPPQTPPMSQLPKPVGKSPQPNWTNLIPPLPGKPQPSYNSPDSFQQQKQNKLIDTDDFNFGTEPIISSPESSSRQHPDPLSNQSNFNSNTINNYSNYRSSTRSGLDPSQRHSIAVSPTPEKQDSATQSTDTINTSSIRPVPSVYVAGSSSSLPHKQQQQQEQEPSSPSKSERKPGRKKSRKVCAKCGLEITSQFVRALNNAYHVDCFTCHECGKQCSAKFFPYEITNEQDGTKTQVALCEYDYFKKLDLICYVCNSALRGPYITALGNKYHLEHFRCNVCQRVFESDESYYEHDNNIYCHFHYSKLYASHCEGCQSSIVKQFVELFRGGRNQHWHPECYMVHKFWNVCITPDSVGLQKLFDLPDDVLNGLKLVKDDNESHISVDSAMLMSIEQQIEQVVLKCWVTLSGYEEITAKCISDMLLCACTGNKFNGIVVTGKLVLNVEVLFNALDYVILMCKSSHELLHKKFGTPPNKDDSESSSTEEEYFQMLKKEPRNITGKIMSYLAILRKSDHIAKSGSLSAELLSVITGCAHYLKLLIRLGLYNALKLNRLYGTTNAIEKFLQLTSEHEAISLLAGDSKTQLSLINSKLTIPASSTDACSSCAKSIEKSCLKLDNNRWHVRCFVCSLCKRTIPSIEASETKFDVIHQSIVCRECPCEHFDTGFHLVSDLSQLIYLLKIALFRSRSVMKVDLTKVPRSYLSDSQSDTDTVDVAQDNYSQTLNDVTSLRSKRQSQKLSKSIKKKARKSIIVEAPEADKARKEDIKTHPLGMKSSGVGTNDTSRSSGINDETTIADELNDLSFDSQTSKQQGSRKTSSASQLSYNPGGDENLSVTRKSLKIRDEPQRQTTNTHLDRTSDLLKNEKSLTLDDIPRIVAAEQAREQRPNAFKHHNSLYQRQTAPHRLKATGHTSTVITPTGVLDNILNTSQPHPEEPVAVRKQKYYSELTKDEHFIIRHIAVEALSHISKSYSNKEELLSLIQTKKQPTFWDKFKFGGGDGKKDKVMAVFGVDLQVLTKKYGIDSDLGVGPSKLRIPIVVDDIIAALRQKDMSVEGIFRLNGNIKKLRELTEQINKNPLKSPDFSIQNAVQLAALMKKWLRELPNPLLTFGLYDMWVSSQRQVNPVLRKRVLQLTYCMLPRSHRNLVEVLLYFFSWVASFSEIDEETGSKMDIHNLATVIAPNILISKQSSNSSSGNSSNSGANNSDSQQASGDNYFLAIEVVNQLIEQHEEFSIIPSDILEFYEKCGFDKFDSTKKEITTRDVMIKIDKELKEKPDYFDNFELKNPTGSLTSQEVKRNSVSRIESKIQNRELNGISER</sequence>
<evidence type="ECO:0000256" key="7">
    <source>
        <dbReference type="PROSITE-ProRule" id="PRU00125"/>
    </source>
</evidence>
<feature type="domain" description="LIM zinc-binding" evidence="9">
    <location>
        <begin position="404"/>
        <end position="464"/>
    </location>
</feature>
<feature type="compositionally biased region" description="Pro residues" evidence="8">
    <location>
        <begin position="120"/>
        <end position="133"/>
    </location>
</feature>
<feature type="compositionally biased region" description="Basic residues" evidence="8">
    <location>
        <begin position="66"/>
        <end position="80"/>
    </location>
</feature>
<dbReference type="InterPro" id="IPR008936">
    <property type="entry name" value="Rho_GTPase_activation_prot"/>
</dbReference>
<feature type="compositionally biased region" description="Polar residues" evidence="8">
    <location>
        <begin position="1"/>
        <end position="33"/>
    </location>
</feature>
<dbReference type="PANTHER" id="PTHR24215:SF10">
    <property type="entry name" value="RHO-GTPASE-ACTIVATING PROTEIN LRG1"/>
    <property type="match status" value="1"/>
</dbReference>